<evidence type="ECO:0000313" key="4">
    <source>
        <dbReference type="Proteomes" id="UP001472866"/>
    </source>
</evidence>
<keyword evidence="1" id="KW-0175">Coiled coil</keyword>
<gene>
    <name evidence="3" type="ORF">HKI87_05g37530</name>
</gene>
<evidence type="ECO:0000256" key="1">
    <source>
        <dbReference type="SAM" id="Coils"/>
    </source>
</evidence>
<evidence type="ECO:0000313" key="3">
    <source>
        <dbReference type="EMBL" id="WZN62217.1"/>
    </source>
</evidence>
<dbReference type="EMBL" id="CP151505">
    <property type="protein sequence ID" value="WZN62217.1"/>
    <property type="molecule type" value="Genomic_DNA"/>
</dbReference>
<keyword evidence="4" id="KW-1185">Reference proteome</keyword>
<feature type="region of interest" description="Disordered" evidence="2">
    <location>
        <begin position="1"/>
        <end position="20"/>
    </location>
</feature>
<feature type="compositionally biased region" description="Low complexity" evidence="2">
    <location>
        <begin position="1"/>
        <end position="12"/>
    </location>
</feature>
<sequence length="211" mass="24751">MEGAASTSSSSSRELESLRQSREALALENRRLQDALRERDAEEEQRRLEEGERHLAQVRTQEKNNRILLEELEAQELEIERLFKDNHNLASQLDEARGRNAEWRELCDDISGQNERLQEMLQESASWSVDAEGGEGADQLRDEVLRFERLYREEQAHCVQKDNLVQRLESRSLELAEEKDQVQNTFIPILATIEDRLLKLQQARKSRERLR</sequence>
<organism evidence="3 4">
    <name type="scientific">Chloropicon roscoffensis</name>
    <dbReference type="NCBI Taxonomy" id="1461544"/>
    <lineage>
        <taxon>Eukaryota</taxon>
        <taxon>Viridiplantae</taxon>
        <taxon>Chlorophyta</taxon>
        <taxon>Chloropicophyceae</taxon>
        <taxon>Chloropicales</taxon>
        <taxon>Chloropicaceae</taxon>
        <taxon>Chloropicon</taxon>
    </lineage>
</organism>
<reference evidence="3 4" key="1">
    <citation type="submission" date="2024-03" db="EMBL/GenBank/DDBJ databases">
        <title>Complete genome sequence of the green alga Chloropicon roscoffensis RCC1871.</title>
        <authorList>
            <person name="Lemieux C."/>
            <person name="Pombert J.-F."/>
            <person name="Otis C."/>
            <person name="Turmel M."/>
        </authorList>
    </citation>
    <scope>NUCLEOTIDE SEQUENCE [LARGE SCALE GENOMIC DNA]</scope>
    <source>
        <strain evidence="3 4">RCC1871</strain>
    </source>
</reference>
<feature type="coiled-coil region" evidence="1">
    <location>
        <begin position="137"/>
        <end position="185"/>
    </location>
</feature>
<proteinExistence type="predicted"/>
<dbReference type="AlphaFoldDB" id="A0AAX4P7G5"/>
<name>A0AAX4P7G5_9CHLO</name>
<protein>
    <submittedName>
        <fullName evidence="3">Uncharacterized protein</fullName>
    </submittedName>
</protein>
<accession>A0AAX4P7G5</accession>
<evidence type="ECO:0000256" key="2">
    <source>
        <dbReference type="SAM" id="MobiDB-lite"/>
    </source>
</evidence>
<dbReference type="Proteomes" id="UP001472866">
    <property type="component" value="Chromosome 05"/>
</dbReference>